<protein>
    <submittedName>
        <fullName evidence="3">Uncharacterized protein</fullName>
    </submittedName>
</protein>
<dbReference type="RefSeq" id="WP_150211521.1">
    <property type="nucleotide sequence ID" value="NZ_CP029190.1"/>
</dbReference>
<keyword evidence="2" id="KW-0812">Transmembrane</keyword>
<keyword evidence="2" id="KW-1133">Transmembrane helix</keyword>
<dbReference type="EMBL" id="CP029190">
    <property type="protein sequence ID" value="QES51775.1"/>
    <property type="molecule type" value="Genomic_DNA"/>
</dbReference>
<dbReference type="Proteomes" id="UP000325211">
    <property type="component" value="Chromosome"/>
</dbReference>
<sequence length="147" mass="15232">MELAEVLWREHSIYRDRAGGVVIQGPHVQRWISLTPSAGRDEVLLRAGRILEGGTTAPARSEAVASLSAGTSGLAAVCRGLLAEVAAGPSAPLPGRSPGNAERRGQRKRRGGRPARTGRHTGIASWVVVIAVVAVVGLYVASVTGAL</sequence>
<feature type="transmembrane region" description="Helical" evidence="2">
    <location>
        <begin position="123"/>
        <end position="141"/>
    </location>
</feature>
<dbReference type="AlphaFoldDB" id="A0A5P2D9J2"/>
<gene>
    <name evidence="3" type="ORF">DEJ50_31900</name>
</gene>
<dbReference type="OrthoDB" id="4229869at2"/>
<accession>A0A5P2D9J2</accession>
<proteinExistence type="predicted"/>
<evidence type="ECO:0000313" key="3">
    <source>
        <dbReference type="EMBL" id="QES51775.1"/>
    </source>
</evidence>
<organism evidence="3 4">
    <name type="scientific">Streptomyces venezuelae</name>
    <dbReference type="NCBI Taxonomy" id="54571"/>
    <lineage>
        <taxon>Bacteria</taxon>
        <taxon>Bacillati</taxon>
        <taxon>Actinomycetota</taxon>
        <taxon>Actinomycetes</taxon>
        <taxon>Kitasatosporales</taxon>
        <taxon>Streptomycetaceae</taxon>
        <taxon>Streptomyces</taxon>
    </lineage>
</organism>
<evidence type="ECO:0000256" key="2">
    <source>
        <dbReference type="SAM" id="Phobius"/>
    </source>
</evidence>
<feature type="compositionally biased region" description="Basic residues" evidence="1">
    <location>
        <begin position="105"/>
        <end position="118"/>
    </location>
</feature>
<evidence type="ECO:0000313" key="4">
    <source>
        <dbReference type="Proteomes" id="UP000325211"/>
    </source>
</evidence>
<reference evidence="3 4" key="1">
    <citation type="submission" date="2018-05" db="EMBL/GenBank/DDBJ databases">
        <title>Streptomyces venezuelae.</title>
        <authorList>
            <person name="Kim W."/>
            <person name="Lee N."/>
            <person name="Cho B.-K."/>
        </authorList>
    </citation>
    <scope>NUCLEOTIDE SEQUENCE [LARGE SCALE GENOMIC DNA]</scope>
    <source>
        <strain evidence="3 4">ATCC 21782</strain>
    </source>
</reference>
<keyword evidence="2" id="KW-0472">Membrane</keyword>
<feature type="region of interest" description="Disordered" evidence="1">
    <location>
        <begin position="88"/>
        <end position="118"/>
    </location>
</feature>
<name>A0A5P2D9J2_STRVZ</name>
<evidence type="ECO:0000256" key="1">
    <source>
        <dbReference type="SAM" id="MobiDB-lite"/>
    </source>
</evidence>